<evidence type="ECO:0000313" key="1">
    <source>
        <dbReference type="EMBL" id="KAL3287554.1"/>
    </source>
</evidence>
<dbReference type="AlphaFoldDB" id="A0ABD2P976"/>
<organism evidence="1 2">
    <name type="scientific">Cryptolaemus montrouzieri</name>
    <dbReference type="NCBI Taxonomy" id="559131"/>
    <lineage>
        <taxon>Eukaryota</taxon>
        <taxon>Metazoa</taxon>
        <taxon>Ecdysozoa</taxon>
        <taxon>Arthropoda</taxon>
        <taxon>Hexapoda</taxon>
        <taxon>Insecta</taxon>
        <taxon>Pterygota</taxon>
        <taxon>Neoptera</taxon>
        <taxon>Endopterygota</taxon>
        <taxon>Coleoptera</taxon>
        <taxon>Polyphaga</taxon>
        <taxon>Cucujiformia</taxon>
        <taxon>Coccinelloidea</taxon>
        <taxon>Coccinellidae</taxon>
        <taxon>Scymninae</taxon>
        <taxon>Scymnini</taxon>
        <taxon>Cryptolaemus</taxon>
    </lineage>
</organism>
<sequence>MIGDLLIDHIRKNPNVPKAVVIVDGTYSYIEKSGNYRTLRQSYSVHKGRHLFKALLVATNGFNLDVQGPYIVDGRNNDAAILKNELNQNINDVRNWFRDGDIFIVDRKYRDVLPYLDELNLISKLPASLAANQRHLKTEEENQAIAHVFDLKYFYLITGVLINKYHEPIITDGKLQN</sequence>
<proteinExistence type="predicted"/>
<evidence type="ECO:0008006" key="3">
    <source>
        <dbReference type="Google" id="ProtNLM"/>
    </source>
</evidence>
<name>A0ABD2P976_9CUCU</name>
<reference evidence="1 2" key="1">
    <citation type="journal article" date="2021" name="BMC Biol.">
        <title>Horizontally acquired antibacterial genes associated with adaptive radiation of ladybird beetles.</title>
        <authorList>
            <person name="Li H.S."/>
            <person name="Tang X.F."/>
            <person name="Huang Y.H."/>
            <person name="Xu Z.Y."/>
            <person name="Chen M.L."/>
            <person name="Du X.Y."/>
            <person name="Qiu B.Y."/>
            <person name="Chen P.T."/>
            <person name="Zhang W."/>
            <person name="Slipinski A."/>
            <person name="Escalona H.E."/>
            <person name="Waterhouse R.M."/>
            <person name="Zwick A."/>
            <person name="Pang H."/>
        </authorList>
    </citation>
    <scope>NUCLEOTIDE SEQUENCE [LARGE SCALE GENOMIC DNA]</scope>
    <source>
        <strain evidence="1">SYSU2018</strain>
    </source>
</reference>
<dbReference type="EMBL" id="JABFTP020000185">
    <property type="protein sequence ID" value="KAL3287554.1"/>
    <property type="molecule type" value="Genomic_DNA"/>
</dbReference>
<keyword evidence="2" id="KW-1185">Reference proteome</keyword>
<comment type="caution">
    <text evidence="1">The sequence shown here is derived from an EMBL/GenBank/DDBJ whole genome shotgun (WGS) entry which is preliminary data.</text>
</comment>
<dbReference type="Proteomes" id="UP001516400">
    <property type="component" value="Unassembled WGS sequence"/>
</dbReference>
<gene>
    <name evidence="1" type="ORF">HHI36_002022</name>
</gene>
<accession>A0ABD2P976</accession>
<evidence type="ECO:0000313" key="2">
    <source>
        <dbReference type="Proteomes" id="UP001516400"/>
    </source>
</evidence>
<protein>
    <recommendedName>
        <fullName evidence="3">DDE Tnp4 domain-containing protein</fullName>
    </recommendedName>
</protein>